<dbReference type="SUPFAM" id="SSF48264">
    <property type="entry name" value="Cytochrome P450"/>
    <property type="match status" value="1"/>
</dbReference>
<dbReference type="STRING" id="22663.A0A2I0KM50"/>
<evidence type="ECO:0000313" key="1">
    <source>
        <dbReference type="EMBL" id="PKI69529.1"/>
    </source>
</evidence>
<dbReference type="AlphaFoldDB" id="A0A2I0KM50"/>
<reference evidence="1 2" key="1">
    <citation type="submission" date="2017-11" db="EMBL/GenBank/DDBJ databases">
        <title>De-novo sequencing of pomegranate (Punica granatum L.) genome.</title>
        <authorList>
            <person name="Akparov Z."/>
            <person name="Amiraslanov A."/>
            <person name="Hajiyeva S."/>
            <person name="Abbasov M."/>
            <person name="Kaur K."/>
            <person name="Hamwieh A."/>
            <person name="Solovyev V."/>
            <person name="Salamov A."/>
            <person name="Braich B."/>
            <person name="Kosarev P."/>
            <person name="Mahmoud A."/>
            <person name="Hajiyev E."/>
            <person name="Babayeva S."/>
            <person name="Izzatullayeva V."/>
            <person name="Mammadov A."/>
            <person name="Mammadov A."/>
            <person name="Sharifova S."/>
            <person name="Ojaghi J."/>
            <person name="Eynullazada K."/>
            <person name="Bayramov B."/>
            <person name="Abdulazimova A."/>
            <person name="Shahmuradov I."/>
        </authorList>
    </citation>
    <scope>NUCLEOTIDE SEQUENCE [LARGE SCALE GENOMIC DNA]</scope>
    <source>
        <strain evidence="2">cv. AG2017</strain>
        <tissue evidence="1">Leaf</tissue>
    </source>
</reference>
<accession>A0A2I0KM50</accession>
<gene>
    <name evidence="1" type="ORF">CRG98_010057</name>
</gene>
<evidence type="ECO:0000313" key="2">
    <source>
        <dbReference type="Proteomes" id="UP000233551"/>
    </source>
</evidence>
<proteinExistence type="predicted"/>
<keyword evidence="2" id="KW-1185">Reference proteome</keyword>
<name>A0A2I0KM50_PUNGR</name>
<dbReference type="InterPro" id="IPR001128">
    <property type="entry name" value="Cyt_P450"/>
</dbReference>
<dbReference type="Proteomes" id="UP000233551">
    <property type="component" value="Unassembled WGS sequence"/>
</dbReference>
<dbReference type="GO" id="GO:0005506">
    <property type="term" value="F:iron ion binding"/>
    <property type="evidence" value="ECO:0007669"/>
    <property type="project" value="InterPro"/>
</dbReference>
<dbReference type="GO" id="GO:0016705">
    <property type="term" value="F:oxidoreductase activity, acting on paired donors, with incorporation or reduction of molecular oxygen"/>
    <property type="evidence" value="ECO:0007669"/>
    <property type="project" value="InterPro"/>
</dbReference>
<comment type="caution">
    <text evidence="1">The sequence shown here is derived from an EMBL/GenBank/DDBJ whole genome shotgun (WGS) entry which is preliminary data.</text>
</comment>
<protein>
    <recommendedName>
        <fullName evidence="3">Geraniol 8-hydroxylase-like</fullName>
    </recommendedName>
</protein>
<dbReference type="PANTHER" id="PTHR24299:SF59">
    <property type="entry name" value="CYTOCHROME P450 SUPERFAMILY PROTEIN"/>
    <property type="match status" value="1"/>
</dbReference>
<organism evidence="1 2">
    <name type="scientific">Punica granatum</name>
    <name type="common">Pomegranate</name>
    <dbReference type="NCBI Taxonomy" id="22663"/>
    <lineage>
        <taxon>Eukaryota</taxon>
        <taxon>Viridiplantae</taxon>
        <taxon>Streptophyta</taxon>
        <taxon>Embryophyta</taxon>
        <taxon>Tracheophyta</taxon>
        <taxon>Spermatophyta</taxon>
        <taxon>Magnoliopsida</taxon>
        <taxon>eudicotyledons</taxon>
        <taxon>Gunneridae</taxon>
        <taxon>Pentapetalae</taxon>
        <taxon>rosids</taxon>
        <taxon>malvids</taxon>
        <taxon>Myrtales</taxon>
        <taxon>Lythraceae</taxon>
        <taxon>Punica</taxon>
    </lineage>
</organism>
<evidence type="ECO:0008006" key="3">
    <source>
        <dbReference type="Google" id="ProtNLM"/>
    </source>
</evidence>
<dbReference type="Pfam" id="PF00067">
    <property type="entry name" value="p450"/>
    <property type="match status" value="1"/>
</dbReference>
<dbReference type="GO" id="GO:0004497">
    <property type="term" value="F:monooxygenase activity"/>
    <property type="evidence" value="ECO:0007669"/>
    <property type="project" value="InterPro"/>
</dbReference>
<dbReference type="InterPro" id="IPR036396">
    <property type="entry name" value="Cyt_P450_sf"/>
</dbReference>
<sequence>MAREILQTHDVSFSNRLTPDSLTPFRYHEHALPWVPVSPLWRNLRRICNVHLFASSTLDSSQHIRRRKIQELLSHVGKCSETGSLVNIGEAGFTTTLNLLGNTIISMDLADPTSESAKEFKELVWQIMVEVGKPNLADYFPVLKRVDPQGARRRMTGYFRRLFDVFQGIIKSRLQGREVTGSVRKNDVLDTLLELSMEEFQIKHLFFVSIYFCLC</sequence>
<dbReference type="PANTHER" id="PTHR24299">
    <property type="entry name" value="CYTOCHROME P450 FAMILY 1"/>
    <property type="match status" value="1"/>
</dbReference>
<dbReference type="EMBL" id="PGOL01000494">
    <property type="protein sequence ID" value="PKI69529.1"/>
    <property type="molecule type" value="Genomic_DNA"/>
</dbReference>
<dbReference type="GO" id="GO:0020037">
    <property type="term" value="F:heme binding"/>
    <property type="evidence" value="ECO:0007669"/>
    <property type="project" value="InterPro"/>
</dbReference>
<dbReference type="Gene3D" id="1.10.630.10">
    <property type="entry name" value="Cytochrome P450"/>
    <property type="match status" value="1"/>
</dbReference>